<protein>
    <submittedName>
        <fullName evidence="1">Uncharacterized protein</fullName>
    </submittedName>
</protein>
<comment type="caution">
    <text evidence="1">The sequence shown here is derived from an EMBL/GenBank/DDBJ whole genome shotgun (WGS) entry which is preliminary data.</text>
</comment>
<dbReference type="AlphaFoldDB" id="A0A0F9KIW0"/>
<name>A0A0F9KIW0_9ZZZZ</name>
<evidence type="ECO:0000313" key="1">
    <source>
        <dbReference type="EMBL" id="KKM81883.1"/>
    </source>
</evidence>
<sequence length="41" mass="5056">EINKKSGKNTDDLIDRMMKLAARKFPYDREKRKDRKMRNEE</sequence>
<reference evidence="1" key="1">
    <citation type="journal article" date="2015" name="Nature">
        <title>Complex archaea that bridge the gap between prokaryotes and eukaryotes.</title>
        <authorList>
            <person name="Spang A."/>
            <person name="Saw J.H."/>
            <person name="Jorgensen S.L."/>
            <person name="Zaremba-Niedzwiedzka K."/>
            <person name="Martijn J."/>
            <person name="Lind A.E."/>
            <person name="van Eijk R."/>
            <person name="Schleper C."/>
            <person name="Guy L."/>
            <person name="Ettema T.J."/>
        </authorList>
    </citation>
    <scope>NUCLEOTIDE SEQUENCE</scope>
</reference>
<dbReference type="EMBL" id="LAZR01007947">
    <property type="protein sequence ID" value="KKM81883.1"/>
    <property type="molecule type" value="Genomic_DNA"/>
</dbReference>
<gene>
    <name evidence="1" type="ORF">LCGC14_1325220</name>
</gene>
<feature type="non-terminal residue" evidence="1">
    <location>
        <position position="1"/>
    </location>
</feature>
<organism evidence="1">
    <name type="scientific">marine sediment metagenome</name>
    <dbReference type="NCBI Taxonomy" id="412755"/>
    <lineage>
        <taxon>unclassified sequences</taxon>
        <taxon>metagenomes</taxon>
        <taxon>ecological metagenomes</taxon>
    </lineage>
</organism>
<accession>A0A0F9KIW0</accession>
<proteinExistence type="predicted"/>